<dbReference type="Pfam" id="PF03480">
    <property type="entry name" value="DctP"/>
    <property type="match status" value="1"/>
</dbReference>
<evidence type="ECO:0000256" key="2">
    <source>
        <dbReference type="ARBA" id="ARBA00009023"/>
    </source>
</evidence>
<name>A0ABV7R3P0_9RHOB</name>
<evidence type="ECO:0000256" key="5">
    <source>
        <dbReference type="ARBA" id="ARBA00022764"/>
    </source>
</evidence>
<evidence type="ECO:0000313" key="7">
    <source>
        <dbReference type="EMBL" id="MFC3527916.1"/>
    </source>
</evidence>
<keyword evidence="4 6" id="KW-0732">Signal</keyword>
<accession>A0ABV7R3P0</accession>
<organism evidence="7 8">
    <name type="scientific">Paracoccus mangrovi</name>
    <dbReference type="NCBI Taxonomy" id="1715645"/>
    <lineage>
        <taxon>Bacteria</taxon>
        <taxon>Pseudomonadati</taxon>
        <taxon>Pseudomonadota</taxon>
        <taxon>Alphaproteobacteria</taxon>
        <taxon>Rhodobacterales</taxon>
        <taxon>Paracoccaceae</taxon>
        <taxon>Paracoccus</taxon>
    </lineage>
</organism>
<evidence type="ECO:0000256" key="1">
    <source>
        <dbReference type="ARBA" id="ARBA00004418"/>
    </source>
</evidence>
<dbReference type="Gene3D" id="3.40.190.170">
    <property type="entry name" value="Bacterial extracellular solute-binding protein, family 7"/>
    <property type="match status" value="1"/>
</dbReference>
<comment type="similarity">
    <text evidence="2">Belongs to the bacterial solute-binding protein 7 family.</text>
</comment>
<comment type="caution">
    <text evidence="7">The sequence shown here is derived from an EMBL/GenBank/DDBJ whole genome shotgun (WGS) entry which is preliminary data.</text>
</comment>
<feature type="chain" id="PRO_5046123617" evidence="6">
    <location>
        <begin position="23"/>
        <end position="326"/>
    </location>
</feature>
<dbReference type="PANTHER" id="PTHR33376">
    <property type="match status" value="1"/>
</dbReference>
<dbReference type="InterPro" id="IPR018389">
    <property type="entry name" value="DctP_fam"/>
</dbReference>
<sequence>MKSAVLPLAATFLGLSAMTLQAQDLTLRVTHVLSTTEPMHLASERFAELVKERSDGRIAVEVFPAGQLGSNLDMYEQVRMGAPIVQISDPGYLSDYVPDFGILNAPYLLDEAGDFQKLLDSDWYKGISDKIAADHQIRVLTLNWLFGGRQIIANKPVRSPADLQNVSIRVPPNVMWIETFAALGARGETLAWPEVYSGLASGVVDAAEAPLSSLWGSKLYESAKTVSMTNHFIAYSGPIINESVYQSLDPELQQVLVTSAEDAGKYMAELVTQSQATLRADLEGAGVTFVDDVDMGAMRAATEVVYTKFPDWTPGLHDTVRALLDN</sequence>
<gene>
    <name evidence="7" type="ORF">ACFOMH_06970</name>
</gene>
<dbReference type="PIRSF" id="PIRSF006470">
    <property type="entry name" value="DctB"/>
    <property type="match status" value="1"/>
</dbReference>
<comment type="subcellular location">
    <subcellularLocation>
        <location evidence="1">Periplasm</location>
    </subcellularLocation>
</comment>
<proteinExistence type="inferred from homology"/>
<dbReference type="EMBL" id="JBHRXJ010000004">
    <property type="protein sequence ID" value="MFC3527916.1"/>
    <property type="molecule type" value="Genomic_DNA"/>
</dbReference>
<dbReference type="Proteomes" id="UP001595721">
    <property type="component" value="Unassembled WGS sequence"/>
</dbReference>
<evidence type="ECO:0000256" key="3">
    <source>
        <dbReference type="ARBA" id="ARBA00022448"/>
    </source>
</evidence>
<dbReference type="CDD" id="cd13669">
    <property type="entry name" value="PBP2_TRAP_TM0322_like"/>
    <property type="match status" value="1"/>
</dbReference>
<keyword evidence="3" id="KW-0813">Transport</keyword>
<evidence type="ECO:0000256" key="4">
    <source>
        <dbReference type="ARBA" id="ARBA00022729"/>
    </source>
</evidence>
<dbReference type="InterPro" id="IPR004682">
    <property type="entry name" value="TRAP_DctP"/>
</dbReference>
<feature type="signal peptide" evidence="6">
    <location>
        <begin position="1"/>
        <end position="22"/>
    </location>
</feature>
<dbReference type="NCBIfam" id="TIGR00787">
    <property type="entry name" value="dctP"/>
    <property type="match status" value="1"/>
</dbReference>
<protein>
    <submittedName>
        <fullName evidence="7">C4-dicarboxylate TRAP transporter substrate-binding protein</fullName>
    </submittedName>
</protein>
<dbReference type="PANTHER" id="PTHR33376:SF7">
    <property type="entry name" value="C4-DICARBOXYLATE-BINDING PROTEIN DCTB"/>
    <property type="match status" value="1"/>
</dbReference>
<evidence type="ECO:0000256" key="6">
    <source>
        <dbReference type="SAM" id="SignalP"/>
    </source>
</evidence>
<dbReference type="RefSeq" id="WP_377743497.1">
    <property type="nucleotide sequence ID" value="NZ_JBHRXJ010000004.1"/>
</dbReference>
<reference evidence="8" key="1">
    <citation type="journal article" date="2019" name="Int. J. Syst. Evol. Microbiol.">
        <title>The Global Catalogue of Microorganisms (GCM) 10K type strain sequencing project: providing services to taxonomists for standard genome sequencing and annotation.</title>
        <authorList>
            <consortium name="The Broad Institute Genomics Platform"/>
            <consortium name="The Broad Institute Genome Sequencing Center for Infectious Disease"/>
            <person name="Wu L."/>
            <person name="Ma J."/>
        </authorList>
    </citation>
    <scope>NUCLEOTIDE SEQUENCE [LARGE SCALE GENOMIC DNA]</scope>
    <source>
        <strain evidence="8">KCTC 42899</strain>
    </source>
</reference>
<evidence type="ECO:0000313" key="8">
    <source>
        <dbReference type="Proteomes" id="UP001595721"/>
    </source>
</evidence>
<keyword evidence="5" id="KW-0574">Periplasm</keyword>
<dbReference type="NCBIfam" id="NF037995">
    <property type="entry name" value="TRAP_S1"/>
    <property type="match status" value="1"/>
</dbReference>
<dbReference type="InterPro" id="IPR038404">
    <property type="entry name" value="TRAP_DctP_sf"/>
</dbReference>
<keyword evidence="8" id="KW-1185">Reference proteome</keyword>